<protein>
    <submittedName>
        <fullName evidence="2">Uncharacterized protein</fullName>
    </submittedName>
</protein>
<evidence type="ECO:0000256" key="1">
    <source>
        <dbReference type="SAM" id="MobiDB-lite"/>
    </source>
</evidence>
<name>A0AAE1P5S9_9EUCA</name>
<sequence>MVYLNPWLPVTLYTTVCMMLSGSRTDQEPNTSPLGSFTSTRLWKLLVAGSATSYANSYGMMGCREDEEGEEKEGENWEEEEGEMEGEN</sequence>
<feature type="compositionally biased region" description="Acidic residues" evidence="1">
    <location>
        <begin position="65"/>
        <end position="88"/>
    </location>
</feature>
<keyword evidence="3" id="KW-1185">Reference proteome</keyword>
<proteinExistence type="predicted"/>
<comment type="caution">
    <text evidence="2">The sequence shown here is derived from an EMBL/GenBank/DDBJ whole genome shotgun (WGS) entry which is preliminary data.</text>
</comment>
<dbReference type="EMBL" id="JAWZYT010002898">
    <property type="protein sequence ID" value="KAK4301286.1"/>
    <property type="molecule type" value="Genomic_DNA"/>
</dbReference>
<feature type="region of interest" description="Disordered" evidence="1">
    <location>
        <begin position="64"/>
        <end position="88"/>
    </location>
</feature>
<accession>A0AAE1P5S9</accession>
<dbReference type="Proteomes" id="UP001292094">
    <property type="component" value="Unassembled WGS sequence"/>
</dbReference>
<evidence type="ECO:0000313" key="3">
    <source>
        <dbReference type="Proteomes" id="UP001292094"/>
    </source>
</evidence>
<reference evidence="2" key="1">
    <citation type="submission" date="2023-11" db="EMBL/GenBank/DDBJ databases">
        <title>Genome assemblies of two species of porcelain crab, Petrolisthes cinctipes and Petrolisthes manimaculis (Anomura: Porcellanidae).</title>
        <authorList>
            <person name="Angst P."/>
        </authorList>
    </citation>
    <scope>NUCLEOTIDE SEQUENCE</scope>
    <source>
        <strain evidence="2">PB745_02</strain>
        <tissue evidence="2">Gill</tissue>
    </source>
</reference>
<dbReference type="AlphaFoldDB" id="A0AAE1P5S9"/>
<evidence type="ECO:0000313" key="2">
    <source>
        <dbReference type="EMBL" id="KAK4301286.1"/>
    </source>
</evidence>
<organism evidence="2 3">
    <name type="scientific">Petrolisthes manimaculis</name>
    <dbReference type="NCBI Taxonomy" id="1843537"/>
    <lineage>
        <taxon>Eukaryota</taxon>
        <taxon>Metazoa</taxon>
        <taxon>Ecdysozoa</taxon>
        <taxon>Arthropoda</taxon>
        <taxon>Crustacea</taxon>
        <taxon>Multicrustacea</taxon>
        <taxon>Malacostraca</taxon>
        <taxon>Eumalacostraca</taxon>
        <taxon>Eucarida</taxon>
        <taxon>Decapoda</taxon>
        <taxon>Pleocyemata</taxon>
        <taxon>Anomura</taxon>
        <taxon>Galatheoidea</taxon>
        <taxon>Porcellanidae</taxon>
        <taxon>Petrolisthes</taxon>
    </lineage>
</organism>
<gene>
    <name evidence="2" type="ORF">Pmani_026560</name>
</gene>